<dbReference type="InterPro" id="IPR011701">
    <property type="entry name" value="MFS"/>
</dbReference>
<protein>
    <submittedName>
        <fullName evidence="10">Putative transporter</fullName>
    </submittedName>
</protein>
<evidence type="ECO:0000256" key="8">
    <source>
        <dbReference type="SAM" id="Phobius"/>
    </source>
</evidence>
<reference evidence="10" key="1">
    <citation type="submission" date="2021-01" db="EMBL/GenBank/DDBJ databases">
        <title>Whole genome shotgun sequence of Rugosimonospora africana NBRC 104875.</title>
        <authorList>
            <person name="Komaki H."/>
            <person name="Tamura T."/>
        </authorList>
    </citation>
    <scope>NUCLEOTIDE SEQUENCE</scope>
    <source>
        <strain evidence="10">NBRC 104875</strain>
    </source>
</reference>
<dbReference type="PANTHER" id="PTHR43271">
    <property type="entry name" value="BLL2771 PROTEIN"/>
    <property type="match status" value="1"/>
</dbReference>
<dbReference type="GO" id="GO:0022857">
    <property type="term" value="F:transmembrane transporter activity"/>
    <property type="evidence" value="ECO:0007669"/>
    <property type="project" value="InterPro"/>
</dbReference>
<keyword evidence="6 8" id="KW-1133">Transmembrane helix</keyword>
<evidence type="ECO:0000256" key="3">
    <source>
        <dbReference type="ARBA" id="ARBA00022448"/>
    </source>
</evidence>
<evidence type="ECO:0000313" key="11">
    <source>
        <dbReference type="Proteomes" id="UP000642748"/>
    </source>
</evidence>
<keyword evidence="11" id="KW-1185">Reference proteome</keyword>
<evidence type="ECO:0000256" key="2">
    <source>
        <dbReference type="ARBA" id="ARBA00008335"/>
    </source>
</evidence>
<feature type="domain" description="Major facilitator superfamily (MFS) profile" evidence="9">
    <location>
        <begin position="35"/>
        <end position="415"/>
    </location>
</feature>
<feature type="transmembrane region" description="Helical" evidence="8">
    <location>
        <begin position="70"/>
        <end position="90"/>
    </location>
</feature>
<feature type="transmembrane region" description="Helical" evidence="8">
    <location>
        <begin position="36"/>
        <end position="58"/>
    </location>
</feature>
<dbReference type="SUPFAM" id="SSF103473">
    <property type="entry name" value="MFS general substrate transporter"/>
    <property type="match status" value="1"/>
</dbReference>
<feature type="transmembrane region" description="Helical" evidence="8">
    <location>
        <begin position="391"/>
        <end position="410"/>
    </location>
</feature>
<feature type="transmembrane region" description="Helical" evidence="8">
    <location>
        <begin position="190"/>
        <end position="210"/>
    </location>
</feature>
<dbReference type="CDD" id="cd17324">
    <property type="entry name" value="MFS_NepI_like"/>
    <property type="match status" value="1"/>
</dbReference>
<sequence length="416" mass="42651">MGRSAPSVEGVTVLDAELDRERPPGLPPGSRPARRLTLAMLAAGLSAFSLLYFTQALLPAIGAAFRVGPAASSLTVSCATGALALAILPLSSVAESVGRTRLMRGGLLVACVLAFASALMPRFWMLLFTRALIGVALAAVVAVAMGHLGDEIHPTGIGAAIGLYVSGNSLGGVLGRLIPGAAQDLGSWRLAVAVLAGCSAVMVAAFLVLLPPARRFQPTPARLGAHASALRELWRDPGVRRLCAVGFLLMGGFVACYNYLSYRLTSAPIGLSGTLASLLFLAYLAGTASSTVAGRLADRHGRRAVIGAGGVLSLAGLALTLPDNLAAITVGLVVFTAGFFVAHSVASGWMAARVSRYRAQASAMYLMAYYLGSSALGWAIGLAYLHSGWTATASVIGALCVAALVCVAGIPDRPRR</sequence>
<name>A0A8J3QST0_9ACTN</name>
<feature type="transmembrane region" description="Helical" evidence="8">
    <location>
        <begin position="126"/>
        <end position="145"/>
    </location>
</feature>
<keyword evidence="4" id="KW-1003">Cell membrane</keyword>
<dbReference type="PROSITE" id="PS50850">
    <property type="entry name" value="MFS"/>
    <property type="match status" value="1"/>
</dbReference>
<gene>
    <name evidence="10" type="ORF">Raf01_37440</name>
</gene>
<dbReference type="Proteomes" id="UP000642748">
    <property type="component" value="Unassembled WGS sequence"/>
</dbReference>
<evidence type="ECO:0000256" key="4">
    <source>
        <dbReference type="ARBA" id="ARBA00022475"/>
    </source>
</evidence>
<dbReference type="GO" id="GO:0005886">
    <property type="term" value="C:plasma membrane"/>
    <property type="evidence" value="ECO:0007669"/>
    <property type="project" value="UniProtKB-SubCell"/>
</dbReference>
<feature type="transmembrane region" description="Helical" evidence="8">
    <location>
        <begin position="304"/>
        <end position="321"/>
    </location>
</feature>
<evidence type="ECO:0000256" key="5">
    <source>
        <dbReference type="ARBA" id="ARBA00022692"/>
    </source>
</evidence>
<comment type="similarity">
    <text evidence="2">Belongs to the major facilitator superfamily.</text>
</comment>
<keyword evidence="3" id="KW-0813">Transport</keyword>
<comment type="caution">
    <text evidence="10">The sequence shown here is derived from an EMBL/GenBank/DDBJ whole genome shotgun (WGS) entry which is preliminary data.</text>
</comment>
<dbReference type="Pfam" id="PF07690">
    <property type="entry name" value="MFS_1"/>
    <property type="match status" value="2"/>
</dbReference>
<keyword evidence="7 8" id="KW-0472">Membrane</keyword>
<dbReference type="InterPro" id="IPR020846">
    <property type="entry name" value="MFS_dom"/>
</dbReference>
<evidence type="ECO:0000256" key="7">
    <source>
        <dbReference type="ARBA" id="ARBA00023136"/>
    </source>
</evidence>
<dbReference type="EMBL" id="BONZ01000035">
    <property type="protein sequence ID" value="GIH15572.1"/>
    <property type="molecule type" value="Genomic_DNA"/>
</dbReference>
<dbReference type="PANTHER" id="PTHR43271:SF1">
    <property type="entry name" value="INNER MEMBRANE TRANSPORT PROTEIN YNFM"/>
    <property type="match status" value="1"/>
</dbReference>
<feature type="transmembrane region" description="Helical" evidence="8">
    <location>
        <begin position="364"/>
        <end position="385"/>
    </location>
</feature>
<feature type="transmembrane region" description="Helical" evidence="8">
    <location>
        <begin position="327"/>
        <end position="352"/>
    </location>
</feature>
<evidence type="ECO:0000313" key="10">
    <source>
        <dbReference type="EMBL" id="GIH15572.1"/>
    </source>
</evidence>
<feature type="transmembrane region" description="Helical" evidence="8">
    <location>
        <begin position="157"/>
        <end position="178"/>
    </location>
</feature>
<proteinExistence type="inferred from homology"/>
<dbReference type="Gene3D" id="1.20.1250.20">
    <property type="entry name" value="MFS general substrate transporter like domains"/>
    <property type="match status" value="1"/>
</dbReference>
<accession>A0A8J3QST0</accession>
<evidence type="ECO:0000256" key="1">
    <source>
        <dbReference type="ARBA" id="ARBA00004651"/>
    </source>
</evidence>
<dbReference type="AlphaFoldDB" id="A0A8J3QST0"/>
<organism evidence="10 11">
    <name type="scientific">Rugosimonospora africana</name>
    <dbReference type="NCBI Taxonomy" id="556532"/>
    <lineage>
        <taxon>Bacteria</taxon>
        <taxon>Bacillati</taxon>
        <taxon>Actinomycetota</taxon>
        <taxon>Actinomycetes</taxon>
        <taxon>Micromonosporales</taxon>
        <taxon>Micromonosporaceae</taxon>
        <taxon>Rugosimonospora</taxon>
    </lineage>
</organism>
<evidence type="ECO:0000256" key="6">
    <source>
        <dbReference type="ARBA" id="ARBA00022989"/>
    </source>
</evidence>
<comment type="subcellular location">
    <subcellularLocation>
        <location evidence="1">Cell membrane</location>
        <topology evidence="1">Multi-pass membrane protein</topology>
    </subcellularLocation>
</comment>
<keyword evidence="5 8" id="KW-0812">Transmembrane</keyword>
<feature type="transmembrane region" description="Helical" evidence="8">
    <location>
        <begin position="242"/>
        <end position="260"/>
    </location>
</feature>
<evidence type="ECO:0000259" key="9">
    <source>
        <dbReference type="PROSITE" id="PS50850"/>
    </source>
</evidence>
<dbReference type="InterPro" id="IPR036259">
    <property type="entry name" value="MFS_trans_sf"/>
</dbReference>
<feature type="transmembrane region" description="Helical" evidence="8">
    <location>
        <begin position="102"/>
        <end position="120"/>
    </location>
</feature>